<evidence type="ECO:0000256" key="6">
    <source>
        <dbReference type="SAM" id="Coils"/>
    </source>
</evidence>
<dbReference type="Pfam" id="PF13087">
    <property type="entry name" value="AAA_12"/>
    <property type="match status" value="1"/>
</dbReference>
<dbReference type="PANTHER" id="PTHR43788">
    <property type="entry name" value="DNA2/NAM7 HELICASE FAMILY MEMBER"/>
    <property type="match status" value="1"/>
</dbReference>
<feature type="coiled-coil region" evidence="6">
    <location>
        <begin position="960"/>
        <end position="1037"/>
    </location>
</feature>
<comment type="similarity">
    <text evidence="1">Belongs to the DNA2/NAM7 helicase family.</text>
</comment>
<dbReference type="InterPro" id="IPR041677">
    <property type="entry name" value="DNA2/NAM7_AAA_11"/>
</dbReference>
<protein>
    <submittedName>
        <fullName evidence="10">Superfamily I DNA/RNA helicase</fullName>
    </submittedName>
</protein>
<dbReference type="InterPro" id="IPR041679">
    <property type="entry name" value="DNA2/NAM7-like_C"/>
</dbReference>
<dbReference type="InterPro" id="IPR050534">
    <property type="entry name" value="Coronavir_polyprotein_1ab"/>
</dbReference>
<dbReference type="eggNOG" id="COG1112">
    <property type="taxonomic scope" value="Bacteria"/>
</dbReference>
<dbReference type="GO" id="GO:0005524">
    <property type="term" value="F:ATP binding"/>
    <property type="evidence" value="ECO:0007669"/>
    <property type="project" value="UniProtKB-KW"/>
</dbReference>
<keyword evidence="3" id="KW-0378">Hydrolase</keyword>
<dbReference type="GO" id="GO:0043139">
    <property type="term" value="F:5'-3' DNA helicase activity"/>
    <property type="evidence" value="ECO:0007669"/>
    <property type="project" value="TreeGrafter"/>
</dbReference>
<evidence type="ECO:0000256" key="3">
    <source>
        <dbReference type="ARBA" id="ARBA00022801"/>
    </source>
</evidence>
<dbReference type="EMBL" id="CP003479">
    <property type="protein sequence ID" value="AFI03917.1"/>
    <property type="molecule type" value="Genomic_DNA"/>
</dbReference>
<keyword evidence="4 10" id="KW-0347">Helicase</keyword>
<feature type="coiled-coil region" evidence="6">
    <location>
        <begin position="842"/>
        <end position="886"/>
    </location>
</feature>
<evidence type="ECO:0000256" key="4">
    <source>
        <dbReference type="ARBA" id="ARBA00022806"/>
    </source>
</evidence>
<proteinExistence type="inferred from homology"/>
<evidence type="ECO:0000256" key="1">
    <source>
        <dbReference type="ARBA" id="ARBA00007913"/>
    </source>
</evidence>
<dbReference type="STRING" id="182217.HCW_03180"/>
<evidence type="ECO:0000313" key="11">
    <source>
        <dbReference type="Proteomes" id="UP000005010"/>
    </source>
</evidence>
<feature type="domain" description="DNA2/NAM7 helicase helicase" evidence="8">
    <location>
        <begin position="938"/>
        <end position="1126"/>
    </location>
</feature>
<dbReference type="eggNOG" id="COG0419">
    <property type="taxonomic scope" value="Bacteria"/>
</dbReference>
<dbReference type="Gene3D" id="3.40.50.300">
    <property type="entry name" value="P-loop containing nucleotide triphosphate hydrolases"/>
    <property type="match status" value="3"/>
</dbReference>
<dbReference type="Pfam" id="PF13086">
    <property type="entry name" value="AAA_11"/>
    <property type="match status" value="2"/>
</dbReference>
<organism evidence="10 11">
    <name type="scientific">Helicobacter cetorum (strain ATCC BAA-429 / MIT 00-7128)</name>
    <dbReference type="NCBI Taxonomy" id="182217"/>
    <lineage>
        <taxon>Bacteria</taxon>
        <taxon>Pseudomonadati</taxon>
        <taxon>Campylobacterota</taxon>
        <taxon>Epsilonproteobacteria</taxon>
        <taxon>Campylobacterales</taxon>
        <taxon>Helicobacteraceae</taxon>
        <taxon>Helicobacter</taxon>
    </lineage>
</organism>
<keyword evidence="11" id="KW-1185">Reference proteome</keyword>
<dbReference type="SUPFAM" id="SSF52540">
    <property type="entry name" value="P-loop containing nucleoside triphosphate hydrolases"/>
    <property type="match status" value="1"/>
</dbReference>
<evidence type="ECO:0000256" key="5">
    <source>
        <dbReference type="ARBA" id="ARBA00022840"/>
    </source>
</evidence>
<accession>I0ELU8</accession>
<evidence type="ECO:0000259" key="9">
    <source>
        <dbReference type="Pfam" id="PF13087"/>
    </source>
</evidence>
<feature type="domain" description="DNA2/NAM7 helicase-like C-terminal" evidence="9">
    <location>
        <begin position="1169"/>
        <end position="1380"/>
    </location>
</feature>
<name>I0ELU8_HELC0</name>
<dbReference type="InterPro" id="IPR027417">
    <property type="entry name" value="P-loop_NTPase"/>
</dbReference>
<keyword evidence="2" id="KW-0547">Nucleotide-binding</keyword>
<dbReference type="PANTHER" id="PTHR43788:SF8">
    <property type="entry name" value="DNA-BINDING PROTEIN SMUBP-2"/>
    <property type="match status" value="1"/>
</dbReference>
<dbReference type="GO" id="GO:0016787">
    <property type="term" value="F:hydrolase activity"/>
    <property type="evidence" value="ECO:0007669"/>
    <property type="project" value="UniProtKB-KW"/>
</dbReference>
<feature type="compositionally biased region" description="Basic and acidic residues" evidence="7">
    <location>
        <begin position="477"/>
        <end position="494"/>
    </location>
</feature>
<dbReference type="CDD" id="cd17934">
    <property type="entry name" value="DEXXQc_Upf1-like"/>
    <property type="match status" value="1"/>
</dbReference>
<dbReference type="InterPro" id="IPR047187">
    <property type="entry name" value="SF1_C_Upf1"/>
</dbReference>
<gene>
    <name evidence="10" type="ordered locus">HCW_03180</name>
</gene>
<dbReference type="HOGENOM" id="CLU_263061_0_0_7"/>
<dbReference type="KEGG" id="hce:HCW_03180"/>
<dbReference type="RefSeq" id="WP_014660788.1">
    <property type="nucleotide sequence ID" value="NC_017737.1"/>
</dbReference>
<feature type="region of interest" description="Disordered" evidence="7">
    <location>
        <begin position="475"/>
        <end position="499"/>
    </location>
</feature>
<dbReference type="Proteomes" id="UP000005010">
    <property type="component" value="Chromosome"/>
</dbReference>
<feature type="coiled-coil region" evidence="6">
    <location>
        <begin position="712"/>
        <end position="746"/>
    </location>
</feature>
<evidence type="ECO:0000313" key="10">
    <source>
        <dbReference type="EMBL" id="AFI03917.1"/>
    </source>
</evidence>
<reference evidence="11" key="1">
    <citation type="submission" date="2012-04" db="EMBL/GenBank/DDBJ databases">
        <title>Complete genome sequence of Helicobacter cetorum strain MIT 00-7128.</title>
        <authorList>
            <person name="Kersulyte D."/>
            <person name="Berg D.E."/>
        </authorList>
    </citation>
    <scope>NUCLEOTIDE SEQUENCE [LARGE SCALE GENOMIC DNA]</scope>
    <source>
        <strain evidence="11">MIT 00-7128</strain>
    </source>
</reference>
<evidence type="ECO:0000259" key="8">
    <source>
        <dbReference type="Pfam" id="PF13086"/>
    </source>
</evidence>
<dbReference type="CDD" id="cd18808">
    <property type="entry name" value="SF1_C_Upf1"/>
    <property type="match status" value="1"/>
</dbReference>
<dbReference type="PATRIC" id="fig|182217.3.peg.681"/>
<evidence type="ECO:0000256" key="7">
    <source>
        <dbReference type="SAM" id="MobiDB-lite"/>
    </source>
</evidence>
<keyword evidence="6" id="KW-0175">Coiled coil</keyword>
<keyword evidence="5" id="KW-0067">ATP-binding</keyword>
<feature type="domain" description="DNA2/NAM7 helicase helicase" evidence="8">
    <location>
        <begin position="567"/>
        <end position="740"/>
    </location>
</feature>
<sequence length="1441" mass="168059">MAYNPSLACFVVAQKEKVFSARVIEVREQGIVAELTIPHDDKNSPPHRIDVWLEEDGLIYPFYEDRCQYEIDKQIHLKVLLRDDENGFLIGKEVKINEDNEDEEETESMNQTYKLYWKMPADKFEIPASKGRKAQIKEPKKDFVKNLRSCLKNCSHDYFKNLLKEDDTTLIQEFLDKFFLNGFNEPILACLANASIQQLDNYMHVLIRIPNHPEFSNLLPKQKTFALIGHVPLNNRYLPILEPKNIYLTHNSACADYEVFKEVIFSNQNVANDTLLTKDFINELPPFARESAKRLKDWENFIAFKENYTKQITFGVRYIGANLREDLEILVVLPKKYVDKSKRIFANKTLSIFTLNASNHPLYFEIKKEKEVRSFNLGDFKSIQEIPEKDLTEDLIWIYRDFEKSYQKEFEECQEKYIIEERGYDKDADKETIEKYVSKSYEGNDFNTLKEKDNLILAKIRVELDENIPSKTLKKFKKDDKQDNKEKYNDKNIEENEEEDTLSAKSGFVALSLLGDIALNRRHKIAIRDLKQNQNCASPYLSTYLFDIQNANTPKEIEKIKEWHNPNLNESQKIAIEKLMNAPDIAFLQGPPGTGKTTVIAEIIMQCVKDNKSVLLSSQSHDAVDNALARIDNDPSIRLLRLARDESKIAEEAKHLVGDKALTHYYKALDTHTHKQYIEPSQNYEKEIKFLDEWLKKARFLEHDRSDFATELETQKGELINKENELSKASKDLEKEQELYDKACEQHQKLLSLVSFLENNSSYLDCSCEFPSYAHSLAKLLCNLKKCVCLNLSFSYAEFLAQKEAQMYAFKSAYEKYHALLNFKEQMILDNNRLKSSSNALDMRTKLEIENLEKENKILEHKEDMNEEDFKNYKANKKKIQELKNKSGALSDARYNMFSDSKNFLAPIENENDTLRVQELLKERLKTITALEKQIEQEILKVKEQIKGEIKPQAPNECVKNTLENELRVLKEEIKARQDKLVHKNKERHEHKEELKELEFDVLKDFTSLLKECENFKLELEQKLSNFKKENSDFSNLFKEWHKILNEPFKAQVDFKELKESYIESCNVIAFSCNENLKTLRDNNLDSFDVAIIDEVSKATPLELLNPLMLARKAILIGDHQQLPPVFENSIDALEDKIEESIEEQEETKEADVTALSKENFERYKDLVSASLFKEWFENAPESLKASLTTQYRMHPSIMHFVNYFYHNKLTCGNPKKDRSHFIELSFTSDTGNKREILNKNTHFLWVDTSKDTQDKEFQATYESKLEATLIAKSLLEINKQIAAKNLKLEVGVVSFYVNQCKLIKKEIRKLNNGSLNFKAISVHINSVIRYQGKEKDIILMSVVRNEKLHKNSKAYIARYEFINVAMSRAKNLLIVFGAKRSLENLEVKLPKDNSKETIKKQVYKNMFKDLELEKHSQAKMCDAKRFSQIFNHNGGKNNGK</sequence>
<evidence type="ECO:0000256" key="2">
    <source>
        <dbReference type="ARBA" id="ARBA00022741"/>
    </source>
</evidence>